<dbReference type="OrthoDB" id="6024937at2"/>
<dbReference type="EMBL" id="SDKC01000001">
    <property type="protein sequence ID" value="RXS74738.1"/>
    <property type="molecule type" value="Genomic_DNA"/>
</dbReference>
<evidence type="ECO:0000313" key="3">
    <source>
        <dbReference type="Proteomes" id="UP000290106"/>
    </source>
</evidence>
<accession>A0A4Q1RGN6</accession>
<comment type="caution">
    <text evidence="2">The sequence shown here is derived from an EMBL/GenBank/DDBJ whole genome shotgun (WGS) entry which is preliminary data.</text>
</comment>
<reference evidence="2 3" key="1">
    <citation type="submission" date="2019-01" db="EMBL/GenBank/DDBJ databases">
        <title>Blautia sp. nov. KGMB01111 isolated human feces.</title>
        <authorList>
            <person name="Park J.-E."/>
            <person name="Kim J.-S."/>
            <person name="Park S.-H."/>
        </authorList>
    </citation>
    <scope>NUCLEOTIDE SEQUENCE [LARGE SCALE GENOMIC DNA]</scope>
    <source>
        <strain evidence="2 3">KGMB01111</strain>
    </source>
</reference>
<dbReference type="InterPro" id="IPR027275">
    <property type="entry name" value="PRC-brl_dom"/>
</dbReference>
<dbReference type="Pfam" id="PF05239">
    <property type="entry name" value="PRC"/>
    <property type="match status" value="1"/>
</dbReference>
<dbReference type="SUPFAM" id="SSF50346">
    <property type="entry name" value="PRC-barrel domain"/>
    <property type="match status" value="1"/>
</dbReference>
<dbReference type="Gene3D" id="2.30.30.240">
    <property type="entry name" value="PRC-barrel domain"/>
    <property type="match status" value="1"/>
</dbReference>
<dbReference type="NCBIfam" id="TIGR02888">
    <property type="entry name" value="spore_YlmC_YmxH"/>
    <property type="match status" value="1"/>
</dbReference>
<name>A0A4Q1RGN6_9FIRM</name>
<proteinExistence type="predicted"/>
<keyword evidence="3" id="KW-1185">Reference proteome</keyword>
<organism evidence="2 3">
    <name type="scientific">Blautia faecicola</name>
    <dbReference type="NCBI Taxonomy" id="2509240"/>
    <lineage>
        <taxon>Bacteria</taxon>
        <taxon>Bacillati</taxon>
        <taxon>Bacillota</taxon>
        <taxon>Clostridia</taxon>
        <taxon>Lachnospirales</taxon>
        <taxon>Lachnospiraceae</taxon>
        <taxon>Blautia</taxon>
    </lineage>
</organism>
<dbReference type="InterPro" id="IPR011033">
    <property type="entry name" value="PRC_barrel-like_sf"/>
</dbReference>
<protein>
    <submittedName>
        <fullName evidence="2">YlmC/YmxH family sporulation protein</fullName>
    </submittedName>
</protein>
<dbReference type="InterPro" id="IPR014238">
    <property type="entry name" value="Spore_YlmC/YmxH"/>
</dbReference>
<dbReference type="PANTHER" id="PTHR40061">
    <property type="entry name" value="SPORULATION PROTEIN YLMC-RELATED"/>
    <property type="match status" value="1"/>
</dbReference>
<dbReference type="Proteomes" id="UP000290106">
    <property type="component" value="Unassembled WGS sequence"/>
</dbReference>
<feature type="domain" description="PRC-barrel" evidence="1">
    <location>
        <begin position="4"/>
        <end position="78"/>
    </location>
</feature>
<evidence type="ECO:0000313" key="2">
    <source>
        <dbReference type="EMBL" id="RXS74738.1"/>
    </source>
</evidence>
<dbReference type="AlphaFoldDB" id="A0A4Q1RGN6"/>
<sequence length="84" mass="9450">MRIIDLKQKEVINTCNCKTLGCPVDVEFDPCNGQITALIIPGPGKFCCFLGRDSEFCIPWECICQIGEDIILVEIDEKKCLKKL</sequence>
<evidence type="ECO:0000259" key="1">
    <source>
        <dbReference type="Pfam" id="PF05239"/>
    </source>
</evidence>
<dbReference type="RefSeq" id="WP_022400144.1">
    <property type="nucleotide sequence ID" value="NZ_DAWBJR010000001.1"/>
</dbReference>
<dbReference type="PANTHER" id="PTHR40061:SF1">
    <property type="entry name" value="SPORULATION PROTEIN YLMC-RELATED"/>
    <property type="match status" value="1"/>
</dbReference>
<gene>
    <name evidence="2" type="ORF">ETP43_05610</name>
</gene>